<dbReference type="InterPro" id="IPR020449">
    <property type="entry name" value="Tscrpt_reg_AraC-type_HTH"/>
</dbReference>
<dbReference type="SMART" id="SM00342">
    <property type="entry name" value="HTH_ARAC"/>
    <property type="match status" value="1"/>
</dbReference>
<accession>A0A6H9Z9T2</accession>
<keyword evidence="1" id="KW-0805">Transcription regulation</keyword>
<dbReference type="EMBL" id="WBMT01000001">
    <property type="protein sequence ID" value="KAB2352193.1"/>
    <property type="molecule type" value="Genomic_DNA"/>
</dbReference>
<dbReference type="GO" id="GO:0003700">
    <property type="term" value="F:DNA-binding transcription factor activity"/>
    <property type="evidence" value="ECO:0007669"/>
    <property type="project" value="InterPro"/>
</dbReference>
<evidence type="ECO:0000313" key="6">
    <source>
        <dbReference type="Proteomes" id="UP000468735"/>
    </source>
</evidence>
<gene>
    <name evidence="5" type="ORF">F8566_00285</name>
</gene>
<dbReference type="PROSITE" id="PS01124">
    <property type="entry name" value="HTH_ARAC_FAMILY_2"/>
    <property type="match status" value="1"/>
</dbReference>
<keyword evidence="2" id="KW-0238">DNA-binding</keyword>
<dbReference type="GO" id="GO:0043565">
    <property type="term" value="F:sequence-specific DNA binding"/>
    <property type="evidence" value="ECO:0007669"/>
    <property type="project" value="InterPro"/>
</dbReference>
<organism evidence="5 6">
    <name type="scientific">Actinomadura rudentiformis</name>
    <dbReference type="NCBI Taxonomy" id="359158"/>
    <lineage>
        <taxon>Bacteria</taxon>
        <taxon>Bacillati</taxon>
        <taxon>Actinomycetota</taxon>
        <taxon>Actinomycetes</taxon>
        <taxon>Streptosporangiales</taxon>
        <taxon>Thermomonosporaceae</taxon>
        <taxon>Actinomadura</taxon>
    </lineage>
</organism>
<name>A0A6H9Z9T2_9ACTN</name>
<dbReference type="OrthoDB" id="9799345at2"/>
<dbReference type="InterPro" id="IPR050204">
    <property type="entry name" value="AraC_XylS_family_regulators"/>
</dbReference>
<dbReference type="SUPFAM" id="SSF46689">
    <property type="entry name" value="Homeodomain-like"/>
    <property type="match status" value="1"/>
</dbReference>
<evidence type="ECO:0000256" key="3">
    <source>
        <dbReference type="ARBA" id="ARBA00023163"/>
    </source>
</evidence>
<dbReference type="InterPro" id="IPR018060">
    <property type="entry name" value="HTH_AraC"/>
</dbReference>
<dbReference type="Pfam" id="PF12833">
    <property type="entry name" value="HTH_18"/>
    <property type="match status" value="1"/>
</dbReference>
<dbReference type="Proteomes" id="UP000468735">
    <property type="component" value="Unassembled WGS sequence"/>
</dbReference>
<evidence type="ECO:0000259" key="4">
    <source>
        <dbReference type="PROSITE" id="PS01124"/>
    </source>
</evidence>
<reference evidence="5 6" key="1">
    <citation type="submission" date="2019-09" db="EMBL/GenBank/DDBJ databases">
        <title>Actinomadura physcomitrii sp. nov., a novel actinomycete isolated from moss [Physcomitrium sphaericum (Ludw) Fuernr].</title>
        <authorList>
            <person name="Zhuang X."/>
            <person name="Liu C."/>
        </authorList>
    </citation>
    <scope>NUCLEOTIDE SEQUENCE [LARGE SCALE GENOMIC DNA]</scope>
    <source>
        <strain evidence="5 6">HMC1</strain>
    </source>
</reference>
<protein>
    <submittedName>
        <fullName evidence="5">Helix-turn-helix domain-containing protein</fullName>
    </submittedName>
</protein>
<dbReference type="Pfam" id="PF14525">
    <property type="entry name" value="AraC_binding_2"/>
    <property type="match status" value="1"/>
</dbReference>
<feature type="domain" description="HTH araC/xylS-type" evidence="4">
    <location>
        <begin position="216"/>
        <end position="317"/>
    </location>
</feature>
<evidence type="ECO:0000256" key="2">
    <source>
        <dbReference type="ARBA" id="ARBA00023125"/>
    </source>
</evidence>
<dbReference type="PRINTS" id="PR00032">
    <property type="entry name" value="HTHARAC"/>
</dbReference>
<dbReference type="PANTHER" id="PTHR46796">
    <property type="entry name" value="HTH-TYPE TRANSCRIPTIONAL ACTIVATOR RHAS-RELATED"/>
    <property type="match status" value="1"/>
</dbReference>
<dbReference type="PANTHER" id="PTHR46796:SF6">
    <property type="entry name" value="ARAC SUBFAMILY"/>
    <property type="match status" value="1"/>
</dbReference>
<keyword evidence="3" id="KW-0804">Transcription</keyword>
<dbReference type="AlphaFoldDB" id="A0A6H9Z9T2"/>
<dbReference type="InterPro" id="IPR009057">
    <property type="entry name" value="Homeodomain-like_sf"/>
</dbReference>
<evidence type="ECO:0000256" key="1">
    <source>
        <dbReference type="ARBA" id="ARBA00023015"/>
    </source>
</evidence>
<evidence type="ECO:0000313" key="5">
    <source>
        <dbReference type="EMBL" id="KAB2352193.1"/>
    </source>
</evidence>
<dbReference type="RefSeq" id="WP_151556773.1">
    <property type="nucleotide sequence ID" value="NZ_WBMT01000001.1"/>
</dbReference>
<comment type="caution">
    <text evidence="5">The sequence shown here is derived from an EMBL/GenBank/DDBJ whole genome shotgun (WGS) entry which is preliminary data.</text>
</comment>
<dbReference type="Gene3D" id="1.10.10.60">
    <property type="entry name" value="Homeodomain-like"/>
    <property type="match status" value="1"/>
</dbReference>
<keyword evidence="6" id="KW-1185">Reference proteome</keyword>
<sequence>MLINSDDFPSIERFERFQEAVRDLPVPVLLDCPRPDDFWAVWGCTELGDLSVASTSCRGLYRFRRTRELIRRSDPDAYRLVLNLRGRSGTAHHHRHAELAPGDLALFETSSPFDGWRGSRTTGSQWIMATFPRRLLPMSSRAAEPLLGHRLPGRHGVGALVGTMLHRLAEDVRHYRPADRLRLSCTLLDLLAVLLQHRLEPSGPESTEARHRTLMIQIRSFVRNRLGDPALSPEMIAAAHHISIRQLHRMFQAHGMTVAAWIRASRLERCRHDLADPAQRSRPVQVIASRWGFTDSAHFSRAFRATYGLSPQDYRRQRPPSPG</sequence>
<dbReference type="InterPro" id="IPR035418">
    <property type="entry name" value="AraC-bd_2"/>
</dbReference>
<proteinExistence type="predicted"/>